<dbReference type="InterPro" id="IPR050808">
    <property type="entry name" value="Phage_Integrase"/>
</dbReference>
<dbReference type="InterPro" id="IPR010998">
    <property type="entry name" value="Integrase_recombinase_N"/>
</dbReference>
<evidence type="ECO:0000259" key="5">
    <source>
        <dbReference type="PROSITE" id="PS51898"/>
    </source>
</evidence>
<dbReference type="Gene3D" id="1.10.150.130">
    <property type="match status" value="1"/>
</dbReference>
<dbReference type="Proteomes" id="UP000215455">
    <property type="component" value="Unassembled WGS sequence"/>
</dbReference>
<dbReference type="Gene3D" id="1.10.443.10">
    <property type="entry name" value="Intergrase catalytic core"/>
    <property type="match status" value="1"/>
</dbReference>
<accession>A0ABX4DUI0</accession>
<feature type="domain" description="Tyr recombinase" evidence="5">
    <location>
        <begin position="204"/>
        <end position="380"/>
    </location>
</feature>
<keyword evidence="2" id="KW-0229">DNA integration</keyword>
<keyword evidence="7" id="KW-1185">Reference proteome</keyword>
<evidence type="ECO:0000256" key="2">
    <source>
        <dbReference type="ARBA" id="ARBA00022908"/>
    </source>
</evidence>
<evidence type="ECO:0000313" key="7">
    <source>
        <dbReference type="Proteomes" id="UP000215455"/>
    </source>
</evidence>
<comment type="similarity">
    <text evidence="1">Belongs to the 'phage' integrase family.</text>
</comment>
<evidence type="ECO:0000313" key="6">
    <source>
        <dbReference type="EMBL" id="OXR31819.1"/>
    </source>
</evidence>
<dbReference type="SUPFAM" id="SSF56349">
    <property type="entry name" value="DNA breaking-rejoining enzymes"/>
    <property type="match status" value="1"/>
</dbReference>
<gene>
    <name evidence="6" type="ORF">PSUM_19555</name>
</gene>
<dbReference type="InterPro" id="IPR011010">
    <property type="entry name" value="DNA_brk_join_enz"/>
</dbReference>
<proteinExistence type="inferred from homology"/>
<keyword evidence="3" id="KW-0238">DNA-binding</keyword>
<dbReference type="PANTHER" id="PTHR30629">
    <property type="entry name" value="PROPHAGE INTEGRASE"/>
    <property type="match status" value="1"/>
</dbReference>
<evidence type="ECO:0000256" key="1">
    <source>
        <dbReference type="ARBA" id="ARBA00008857"/>
    </source>
</evidence>
<dbReference type="InterPro" id="IPR002104">
    <property type="entry name" value="Integrase_catalytic"/>
</dbReference>
<organism evidence="6 7">
    <name type="scientific">Pseudomonas umsongensis</name>
    <dbReference type="NCBI Taxonomy" id="198618"/>
    <lineage>
        <taxon>Bacteria</taxon>
        <taxon>Pseudomonadati</taxon>
        <taxon>Pseudomonadota</taxon>
        <taxon>Gammaproteobacteria</taxon>
        <taxon>Pseudomonadales</taxon>
        <taxon>Pseudomonadaceae</taxon>
        <taxon>Pseudomonas</taxon>
    </lineage>
</organism>
<name>A0ABX4DUI0_9PSED</name>
<dbReference type="PANTHER" id="PTHR30629:SF6">
    <property type="entry name" value="PROPHAGE INTEGRASE INTA-RELATED"/>
    <property type="match status" value="1"/>
</dbReference>
<dbReference type="InterPro" id="IPR013762">
    <property type="entry name" value="Integrase-like_cat_sf"/>
</dbReference>
<dbReference type="RefSeq" id="WP_083349819.1">
    <property type="nucleotide sequence ID" value="NZ_LT629767.1"/>
</dbReference>
<dbReference type="EMBL" id="NIWU01000003">
    <property type="protein sequence ID" value="OXR31819.1"/>
    <property type="molecule type" value="Genomic_DNA"/>
</dbReference>
<dbReference type="PROSITE" id="PS51898">
    <property type="entry name" value="TYR_RECOMBINASE"/>
    <property type="match status" value="1"/>
</dbReference>
<protein>
    <submittedName>
        <fullName evidence="6">Integrase</fullName>
    </submittedName>
</protein>
<dbReference type="Pfam" id="PF00589">
    <property type="entry name" value="Phage_integrase"/>
    <property type="match status" value="1"/>
</dbReference>
<comment type="caution">
    <text evidence="6">The sequence shown here is derived from an EMBL/GenBank/DDBJ whole genome shotgun (WGS) entry which is preliminary data.</text>
</comment>
<keyword evidence="4" id="KW-0233">DNA recombination</keyword>
<sequence length="407" mass="45817">MMGETRYIDFSDAAIRAEAKDEYVRDLRDQRYPDMRFRFLKDRRRGAWYMVHDGKWQKVADWPRCGCKEMEARMSSLMLLRAGGAQPDARLRALYTVADVVSWYLERHLNTATVSKARKASCRSLAKNWILPRLVGMPVDQLNTATLDQLLIQPMQALVAPATVCNAYRVLNAAFRTSKRLGLLNVNPLADVRFTDFGLGRIRPKGARLFPRDVGWVMDLLAQRLLKSPGPCLLALLMLCHGTRIGETRQARWDHFDLDTGWWVIPAELTKTRMRLELPLTPTVVAVLRWYKDQQSSKPSVYLFPGGHGHALTGPGASLAIAALSAGDWSSHDLRKLARVGWQHLNVNYVIAEQLLNHAMPGLTETYVQGDLSALKRQALEDWQGVGAGGVDGLDLSRRFGFIVNPV</sequence>
<reference evidence="6 7" key="1">
    <citation type="submission" date="2017-06" db="EMBL/GenBank/DDBJ databases">
        <authorList>
            <person name="Furmanczyk E.M."/>
        </authorList>
    </citation>
    <scope>NUCLEOTIDE SEQUENCE [LARGE SCALE GENOMIC DNA]</scope>
    <source>
        <strain evidence="6 7">DSM 16611</strain>
    </source>
</reference>
<evidence type="ECO:0000256" key="3">
    <source>
        <dbReference type="ARBA" id="ARBA00023125"/>
    </source>
</evidence>
<evidence type="ECO:0000256" key="4">
    <source>
        <dbReference type="ARBA" id="ARBA00023172"/>
    </source>
</evidence>